<proteinExistence type="predicted"/>
<gene>
    <name evidence="1" type="ORF">SAMN05216355_10755</name>
</gene>
<sequence length="46" mass="5350">MAKSKDGRRKVRQDQETARKMSEFVNSIAHLIRAVSVLMDSLRGWF</sequence>
<dbReference type="Proteomes" id="UP000198541">
    <property type="component" value="Unassembled WGS sequence"/>
</dbReference>
<protein>
    <submittedName>
        <fullName evidence="1">Uncharacterized protein</fullName>
    </submittedName>
</protein>
<evidence type="ECO:0000313" key="1">
    <source>
        <dbReference type="EMBL" id="SDN58341.1"/>
    </source>
</evidence>
<dbReference type="EMBL" id="FNIM01000007">
    <property type="protein sequence ID" value="SDN58341.1"/>
    <property type="molecule type" value="Genomic_DNA"/>
</dbReference>
<organism evidence="1 2">
    <name type="scientific">Actinomyces ruminicola</name>
    <dbReference type="NCBI Taxonomy" id="332524"/>
    <lineage>
        <taxon>Bacteria</taxon>
        <taxon>Bacillati</taxon>
        <taxon>Actinomycetota</taxon>
        <taxon>Actinomycetes</taxon>
        <taxon>Actinomycetales</taxon>
        <taxon>Actinomycetaceae</taxon>
        <taxon>Actinomyces</taxon>
    </lineage>
</organism>
<keyword evidence="2" id="KW-1185">Reference proteome</keyword>
<reference evidence="2" key="1">
    <citation type="submission" date="2016-10" db="EMBL/GenBank/DDBJ databases">
        <authorList>
            <person name="Varghese N."/>
            <person name="Submissions S."/>
        </authorList>
    </citation>
    <scope>NUCLEOTIDE SEQUENCE [LARGE SCALE GENOMIC DNA]</scope>
    <source>
        <strain evidence="2">DSM 27982</strain>
    </source>
</reference>
<evidence type="ECO:0000313" key="2">
    <source>
        <dbReference type="Proteomes" id="UP000198541"/>
    </source>
</evidence>
<dbReference type="AlphaFoldDB" id="A0A1H0CKM9"/>
<accession>A0A1H0CKM9</accession>
<name>A0A1H0CKM9_9ACTO</name>